<comment type="similarity">
    <text evidence="2">Belongs to the RUS1 family.</text>
</comment>
<feature type="non-terminal residue" evidence="7">
    <location>
        <position position="1"/>
    </location>
</feature>
<organism evidence="7 8">
    <name type="scientific">Fragilariopsis cylindrus CCMP1102</name>
    <dbReference type="NCBI Taxonomy" id="635003"/>
    <lineage>
        <taxon>Eukaryota</taxon>
        <taxon>Sar</taxon>
        <taxon>Stramenopiles</taxon>
        <taxon>Ochrophyta</taxon>
        <taxon>Bacillariophyta</taxon>
        <taxon>Bacillariophyceae</taxon>
        <taxon>Bacillariophycidae</taxon>
        <taxon>Bacillariales</taxon>
        <taxon>Bacillariaceae</taxon>
        <taxon>Fragilariopsis</taxon>
    </lineage>
</organism>
<comment type="subcellular location">
    <subcellularLocation>
        <location evidence="1">Membrane</location>
    </subcellularLocation>
</comment>
<accession>A0A1E7FY46</accession>
<feature type="non-terminal residue" evidence="7">
    <location>
        <position position="221"/>
    </location>
</feature>
<keyword evidence="3" id="KW-0812">Transmembrane</keyword>
<dbReference type="KEGG" id="fcy:FRACYDRAFT_139019"/>
<keyword evidence="8" id="KW-1185">Reference proteome</keyword>
<dbReference type="InterPro" id="IPR006968">
    <property type="entry name" value="RUS_fam"/>
</dbReference>
<dbReference type="InterPro" id="IPR054549">
    <property type="entry name" value="UVB_sens_RUS_dom"/>
</dbReference>
<feature type="domain" description="Protein root UVB sensitive/RUS" evidence="6">
    <location>
        <begin position="1"/>
        <end position="221"/>
    </location>
</feature>
<evidence type="ECO:0000256" key="3">
    <source>
        <dbReference type="ARBA" id="ARBA00022692"/>
    </source>
</evidence>
<dbReference type="PANTHER" id="PTHR12770">
    <property type="entry name" value="RUS1 FAMILY PROTEIN C16ORF58"/>
    <property type="match status" value="1"/>
</dbReference>
<dbReference type="PANTHER" id="PTHR12770:SF31">
    <property type="entry name" value="RUS FAMILY MEMBER 1"/>
    <property type="match status" value="1"/>
</dbReference>
<evidence type="ECO:0000313" key="7">
    <source>
        <dbReference type="EMBL" id="OEU22743.1"/>
    </source>
</evidence>
<proteinExistence type="inferred from homology"/>
<dbReference type="Pfam" id="PF04884">
    <property type="entry name" value="UVB_sens_prot"/>
    <property type="match status" value="1"/>
</dbReference>
<dbReference type="EMBL" id="KV784353">
    <property type="protein sequence ID" value="OEU22743.1"/>
    <property type="molecule type" value="Genomic_DNA"/>
</dbReference>
<dbReference type="OrthoDB" id="364779at2759"/>
<gene>
    <name evidence="7" type="ORF">FRACYDRAFT_139019</name>
</gene>
<sequence length="221" mass="24137">GFPVKTPPGYLRYSLWSWIQDISTQLRSVLATQRILEGVGVGSSEATALSALFNYLVRDGCGMAAGLLFTYAASSRFRTDVKRWRIFADVSVDIGITLECAATLLPKPFFLPCICLGNMFKACCGVAAGACGGSINLHWAKGSDISDINAKSGAQHTVTGAIGLIFAGIFAKSVNNVSSRCLWMLYSALTYIHLYGNLKCMRLISFDYLNTIRMDMILRQY</sequence>
<name>A0A1E7FY46_9STRA</name>
<dbReference type="Proteomes" id="UP000095751">
    <property type="component" value="Unassembled WGS sequence"/>
</dbReference>
<evidence type="ECO:0000256" key="5">
    <source>
        <dbReference type="ARBA" id="ARBA00023136"/>
    </source>
</evidence>
<evidence type="ECO:0000313" key="8">
    <source>
        <dbReference type="Proteomes" id="UP000095751"/>
    </source>
</evidence>
<evidence type="ECO:0000256" key="4">
    <source>
        <dbReference type="ARBA" id="ARBA00022989"/>
    </source>
</evidence>
<keyword evidence="5" id="KW-0472">Membrane</keyword>
<reference evidence="7 8" key="1">
    <citation type="submission" date="2016-09" db="EMBL/GenBank/DDBJ databases">
        <title>Extensive genetic diversity and differential bi-allelic expression allows diatom success in the polar Southern Ocean.</title>
        <authorList>
            <consortium name="DOE Joint Genome Institute"/>
            <person name="Mock T."/>
            <person name="Otillar R.P."/>
            <person name="Strauss J."/>
            <person name="Dupont C."/>
            <person name="Frickenhaus S."/>
            <person name="Maumus F."/>
            <person name="Mcmullan M."/>
            <person name="Sanges R."/>
            <person name="Schmutz J."/>
            <person name="Toseland A."/>
            <person name="Valas R."/>
            <person name="Veluchamy A."/>
            <person name="Ward B.J."/>
            <person name="Allen A."/>
            <person name="Barry K."/>
            <person name="Falciatore A."/>
            <person name="Ferrante M."/>
            <person name="Fortunato A.E."/>
            <person name="Gloeckner G."/>
            <person name="Gruber A."/>
            <person name="Hipkin R."/>
            <person name="Janech M."/>
            <person name="Kroth P."/>
            <person name="Leese F."/>
            <person name="Lindquist E."/>
            <person name="Lyon B.R."/>
            <person name="Martin J."/>
            <person name="Mayer C."/>
            <person name="Parker M."/>
            <person name="Quesneville H."/>
            <person name="Raymond J."/>
            <person name="Uhlig C."/>
            <person name="Valentin K.U."/>
            <person name="Worden A.Z."/>
            <person name="Armbrust E.V."/>
            <person name="Bowler C."/>
            <person name="Green B."/>
            <person name="Moulton V."/>
            <person name="Van Oosterhout C."/>
            <person name="Grigoriev I."/>
        </authorList>
    </citation>
    <scope>NUCLEOTIDE SEQUENCE [LARGE SCALE GENOMIC DNA]</scope>
    <source>
        <strain evidence="7 8">CCMP1102</strain>
    </source>
</reference>
<dbReference type="AlphaFoldDB" id="A0A1E7FY46"/>
<protein>
    <submittedName>
        <fullName evidence="7">DUF647-domain-containing protein</fullName>
    </submittedName>
</protein>
<evidence type="ECO:0000256" key="1">
    <source>
        <dbReference type="ARBA" id="ARBA00004370"/>
    </source>
</evidence>
<dbReference type="InParanoid" id="A0A1E7FY46"/>
<evidence type="ECO:0000259" key="6">
    <source>
        <dbReference type="Pfam" id="PF04884"/>
    </source>
</evidence>
<dbReference type="GO" id="GO:0016020">
    <property type="term" value="C:membrane"/>
    <property type="evidence" value="ECO:0007669"/>
    <property type="project" value="UniProtKB-SubCell"/>
</dbReference>
<evidence type="ECO:0000256" key="2">
    <source>
        <dbReference type="ARBA" id="ARBA00007558"/>
    </source>
</evidence>
<keyword evidence="4" id="KW-1133">Transmembrane helix</keyword>